<gene>
    <name evidence="2" type="ORF">PEL8287_03897</name>
</gene>
<feature type="region of interest" description="Disordered" evidence="1">
    <location>
        <begin position="55"/>
        <end position="90"/>
    </location>
</feature>
<dbReference type="Proteomes" id="UP000193827">
    <property type="component" value="Unassembled WGS sequence"/>
</dbReference>
<name>A0A1Y5TRQ8_9RHOB</name>
<dbReference type="RefSeq" id="WP_085894088.1">
    <property type="nucleotide sequence ID" value="NZ_FWFL01000020.1"/>
</dbReference>
<reference evidence="2 3" key="1">
    <citation type="submission" date="2017-03" db="EMBL/GenBank/DDBJ databases">
        <authorList>
            <person name="Afonso C.L."/>
            <person name="Miller P.J."/>
            <person name="Scott M.A."/>
            <person name="Spackman E."/>
            <person name="Goraichik I."/>
            <person name="Dimitrov K.M."/>
            <person name="Suarez D.L."/>
            <person name="Swayne D.E."/>
        </authorList>
    </citation>
    <scope>NUCLEOTIDE SEQUENCE [LARGE SCALE GENOMIC DNA]</scope>
    <source>
        <strain evidence="2 3">CECT 8287</strain>
    </source>
</reference>
<organism evidence="2 3">
    <name type="scientific">Roseovarius litorisediminis</name>
    <dbReference type="NCBI Taxonomy" id="1312363"/>
    <lineage>
        <taxon>Bacteria</taxon>
        <taxon>Pseudomonadati</taxon>
        <taxon>Pseudomonadota</taxon>
        <taxon>Alphaproteobacteria</taxon>
        <taxon>Rhodobacterales</taxon>
        <taxon>Roseobacteraceae</taxon>
        <taxon>Roseovarius</taxon>
    </lineage>
</organism>
<keyword evidence="3" id="KW-1185">Reference proteome</keyword>
<evidence type="ECO:0000256" key="1">
    <source>
        <dbReference type="SAM" id="MobiDB-lite"/>
    </source>
</evidence>
<dbReference type="OrthoDB" id="7778431at2"/>
<evidence type="ECO:0000313" key="2">
    <source>
        <dbReference type="EMBL" id="SLN69966.1"/>
    </source>
</evidence>
<accession>A0A1Y5TRQ8</accession>
<sequence length="90" mass="10265">MKRDPLDTKGLIREAYRIDGIVIGECRSIFLDWALSVPEGQDVQAAMAELIARYQPDNPDHPMTQVMLEGQKKPDAPRRRGGWRSRSRDS</sequence>
<evidence type="ECO:0000313" key="3">
    <source>
        <dbReference type="Proteomes" id="UP000193827"/>
    </source>
</evidence>
<protein>
    <submittedName>
        <fullName evidence="2">Uncharacterized protein</fullName>
    </submittedName>
</protein>
<dbReference type="EMBL" id="FWFL01000020">
    <property type="protein sequence ID" value="SLN69966.1"/>
    <property type="molecule type" value="Genomic_DNA"/>
</dbReference>
<dbReference type="AlphaFoldDB" id="A0A1Y5TRQ8"/>
<feature type="compositionally biased region" description="Basic residues" evidence="1">
    <location>
        <begin position="79"/>
        <end position="90"/>
    </location>
</feature>
<proteinExistence type="predicted"/>